<evidence type="ECO:0000256" key="1">
    <source>
        <dbReference type="ARBA" id="ARBA00000548"/>
    </source>
</evidence>
<comment type="subcellular location">
    <subcellularLocation>
        <location evidence="2">Secreted</location>
    </subcellularLocation>
</comment>
<dbReference type="RefSeq" id="WP_149748905.1">
    <property type="nucleotide sequence ID" value="NZ_VUJW01000001.1"/>
</dbReference>
<evidence type="ECO:0000256" key="4">
    <source>
        <dbReference type="ARBA" id="ARBA00022525"/>
    </source>
</evidence>
<dbReference type="Pfam" id="PF13620">
    <property type="entry name" value="CarboxypepD_reg"/>
    <property type="match status" value="1"/>
</dbReference>
<dbReference type="GO" id="GO:0030246">
    <property type="term" value="F:carbohydrate binding"/>
    <property type="evidence" value="ECO:0007669"/>
    <property type="project" value="InterPro"/>
</dbReference>
<evidence type="ECO:0000259" key="8">
    <source>
        <dbReference type="Pfam" id="PF17210"/>
    </source>
</evidence>
<sequence length="652" mass="68604">MPRRPRAGRAPISGVALVLALIVTLLTGTSATAATGTLNGIVSGPDGTPYGSFMVEVYEADGPDRWRLAASQTVWQSSTALPPGEFSLALPTGTYRACFRAPDEMWWEDVGQRCWSGGYDVWGATDIVLAEGGTTTVTPSLPLEARLRGRVVGAGGAGVSAYVAPYRRMPDGTWQWRGGEQSLADGTFVVPDLDPGTYRFCLLDVPREFLPECWEDVASLDDAQEVTVDPDTTSAIYFRVARRATISGSVTRPPASTGYVSVVAYRRQADRWQYTAADDVGGDGGYRIAGLDADTYRVCASGYDVVTACWRHGSQPAEARDIVLATSQQRTGIDLAPGPAGFVEGTLPEMYLGAQGYPNVTAWRRVGDDWEAVATGESVPVGVGNDWTYAVGSLPTGTYVVCVNHQEPEFVPAFPHTCNGGSPTPQGGEPFEVIAGATTTGIDIATGQAGEIRGRVNGATEPVRVDLYMPSGRLATTRTTDANGYYRFREIPSGSYFVGFHRETAASSLAAEWWRNRGDGGGLAGATPVPVDAAIVSGISATLDPGGTITGRLLDGSGDPVVGCQLRARAPDNALAVRRTVTDAEGYFAVGGLSTASYLVLVTRACSGAATGLYYDADSPTRTNPQVRDADPVAVVRGQTAPLAGDLVAATP</sequence>
<dbReference type="Pfam" id="PF17210">
    <property type="entry name" value="SdrD_B"/>
    <property type="match status" value="1"/>
</dbReference>
<keyword evidence="10" id="KW-1185">Reference proteome</keyword>
<evidence type="ECO:0000256" key="5">
    <source>
        <dbReference type="ARBA" id="ARBA00022729"/>
    </source>
</evidence>
<keyword evidence="5 7" id="KW-0732">Signal</keyword>
<reference evidence="9 10" key="1">
    <citation type="submission" date="2019-09" db="EMBL/GenBank/DDBJ databases">
        <title>Nocardioides panacisoli sp. nov., isolated from the soil of a ginseng field.</title>
        <authorList>
            <person name="Cho C."/>
        </authorList>
    </citation>
    <scope>NUCLEOTIDE SEQUENCE [LARGE SCALE GENOMIC DNA]</scope>
    <source>
        <strain evidence="9 10">BN140041</strain>
    </source>
</reference>
<reference evidence="9 10" key="2">
    <citation type="submission" date="2019-09" db="EMBL/GenBank/DDBJ databases">
        <authorList>
            <person name="Jin C."/>
        </authorList>
    </citation>
    <scope>NUCLEOTIDE SEQUENCE [LARGE SCALE GENOMIC DNA]</scope>
    <source>
        <strain evidence="9 10">BN140041</strain>
    </source>
</reference>
<dbReference type="GO" id="GO:0005576">
    <property type="term" value="C:extracellular region"/>
    <property type="evidence" value="ECO:0007669"/>
    <property type="project" value="UniProtKB-SubCell"/>
</dbReference>
<evidence type="ECO:0000313" key="10">
    <source>
        <dbReference type="Proteomes" id="UP000324351"/>
    </source>
</evidence>
<keyword evidence="4" id="KW-0964">Secreted</keyword>
<dbReference type="InterPro" id="IPR013783">
    <property type="entry name" value="Ig-like_fold"/>
</dbReference>
<organism evidence="9 10">
    <name type="scientific">Nocardioides antri</name>
    <dbReference type="NCBI Taxonomy" id="2607659"/>
    <lineage>
        <taxon>Bacteria</taxon>
        <taxon>Bacillati</taxon>
        <taxon>Actinomycetota</taxon>
        <taxon>Actinomycetes</taxon>
        <taxon>Propionibacteriales</taxon>
        <taxon>Nocardioidaceae</taxon>
        <taxon>Nocardioides</taxon>
    </lineage>
</organism>
<gene>
    <name evidence="9" type="ORF">F0U47_03590</name>
</gene>
<protein>
    <recommendedName>
        <fullName evidence="3">alpha-amylase</fullName>
        <ecNumber evidence="3">3.2.1.1</ecNumber>
    </recommendedName>
    <alternativeName>
        <fullName evidence="6">1,4-alpha-D-glucan glucanohydrolase</fullName>
    </alternativeName>
</protein>
<dbReference type="InterPro" id="IPR013784">
    <property type="entry name" value="Carb-bd-like_fold"/>
</dbReference>
<dbReference type="EC" id="3.2.1.1" evidence="3"/>
<feature type="domain" description="SD-repeat containing protein B" evidence="8">
    <location>
        <begin position="462"/>
        <end position="504"/>
    </location>
</feature>
<evidence type="ECO:0000256" key="2">
    <source>
        <dbReference type="ARBA" id="ARBA00004613"/>
    </source>
</evidence>
<evidence type="ECO:0000256" key="3">
    <source>
        <dbReference type="ARBA" id="ARBA00012595"/>
    </source>
</evidence>
<evidence type="ECO:0000313" key="9">
    <source>
        <dbReference type="EMBL" id="KAA1429283.1"/>
    </source>
</evidence>
<evidence type="ECO:0000256" key="7">
    <source>
        <dbReference type="SAM" id="SignalP"/>
    </source>
</evidence>
<name>A0A5B1M8Z4_9ACTN</name>
<comment type="caution">
    <text evidence="9">The sequence shown here is derived from an EMBL/GenBank/DDBJ whole genome shotgun (WGS) entry which is preliminary data.</text>
</comment>
<dbReference type="Gene3D" id="2.60.40.10">
    <property type="entry name" value="Immunoglobulins"/>
    <property type="match status" value="1"/>
</dbReference>
<dbReference type="SUPFAM" id="SSF117074">
    <property type="entry name" value="Hypothetical protein PA1324"/>
    <property type="match status" value="1"/>
</dbReference>
<feature type="signal peptide" evidence="7">
    <location>
        <begin position="1"/>
        <end position="33"/>
    </location>
</feature>
<evidence type="ECO:0000256" key="6">
    <source>
        <dbReference type="ARBA" id="ARBA00030238"/>
    </source>
</evidence>
<dbReference type="AlphaFoldDB" id="A0A5B1M8Z4"/>
<accession>A0A5B1M8Z4</accession>
<dbReference type="InterPro" id="IPR033764">
    <property type="entry name" value="Sdr_B"/>
</dbReference>
<comment type="catalytic activity">
    <reaction evidence="1">
        <text>Endohydrolysis of (1-&gt;4)-alpha-D-glucosidic linkages in polysaccharides containing three or more (1-&gt;4)-alpha-linked D-glucose units.</text>
        <dbReference type="EC" id="3.2.1.1"/>
    </reaction>
</comment>
<dbReference type="GO" id="GO:0004556">
    <property type="term" value="F:alpha-amylase activity"/>
    <property type="evidence" value="ECO:0007669"/>
    <property type="project" value="UniProtKB-EC"/>
</dbReference>
<dbReference type="SUPFAM" id="SSF49452">
    <property type="entry name" value="Starch-binding domain-like"/>
    <property type="match status" value="1"/>
</dbReference>
<proteinExistence type="predicted"/>
<dbReference type="EMBL" id="VUJW01000001">
    <property type="protein sequence ID" value="KAA1429283.1"/>
    <property type="molecule type" value="Genomic_DNA"/>
</dbReference>
<feature type="chain" id="PRO_5022759556" description="alpha-amylase" evidence="7">
    <location>
        <begin position="34"/>
        <end position="652"/>
    </location>
</feature>
<dbReference type="Proteomes" id="UP000324351">
    <property type="component" value="Unassembled WGS sequence"/>
</dbReference>
<dbReference type="GO" id="GO:0005975">
    <property type="term" value="P:carbohydrate metabolic process"/>
    <property type="evidence" value="ECO:0007669"/>
    <property type="project" value="UniProtKB-ARBA"/>
</dbReference>